<dbReference type="KEGG" id="tse:THMIRHAS_06260"/>
<dbReference type="EMBL" id="AP021889">
    <property type="protein sequence ID" value="BBP45253.1"/>
    <property type="molecule type" value="Genomic_DNA"/>
</dbReference>
<evidence type="ECO:0000313" key="1">
    <source>
        <dbReference type="EMBL" id="BBP45253.1"/>
    </source>
</evidence>
<sequence length="96" mass="11275">MQVLGKDKLDKFSKKHADVRSAINAWHDEVSNKNCRWKDSHDIKARYPSADFLADNRVIFNIKGNHYRLVVKVRYQNGIVVIEWVGTHAEYDKKTF</sequence>
<proteinExistence type="predicted"/>
<organism evidence="1 2">
    <name type="scientific">Thiosulfatimonas sediminis</name>
    <dbReference type="NCBI Taxonomy" id="2675054"/>
    <lineage>
        <taxon>Bacteria</taxon>
        <taxon>Pseudomonadati</taxon>
        <taxon>Pseudomonadota</taxon>
        <taxon>Gammaproteobacteria</taxon>
        <taxon>Thiotrichales</taxon>
        <taxon>Piscirickettsiaceae</taxon>
        <taxon>Thiosulfatimonas</taxon>
    </lineage>
</organism>
<dbReference type="GO" id="GO:0004519">
    <property type="term" value="F:endonuclease activity"/>
    <property type="evidence" value="ECO:0007669"/>
    <property type="project" value="InterPro"/>
</dbReference>
<dbReference type="InterPro" id="IPR018669">
    <property type="entry name" value="Toxin_HigB"/>
</dbReference>
<dbReference type="Proteomes" id="UP000501726">
    <property type="component" value="Chromosome"/>
</dbReference>
<name>A0A6F8PSZ5_9GAMM</name>
<gene>
    <name evidence="1" type="ORF">THMIRHAS_06260</name>
</gene>
<reference evidence="2" key="1">
    <citation type="submission" date="2019-11" db="EMBL/GenBank/DDBJ databases">
        <title>Isolation and characterization of two novel species in the genus Thiomicrorhabdus.</title>
        <authorList>
            <person name="Mochizuki J."/>
            <person name="Kojima H."/>
            <person name="Fukui M."/>
        </authorList>
    </citation>
    <scope>NUCLEOTIDE SEQUENCE [LARGE SCALE GENOMIC DNA]</scope>
    <source>
        <strain evidence="2">aks77</strain>
    </source>
</reference>
<dbReference type="GO" id="GO:0110001">
    <property type="term" value="C:toxin-antitoxin complex"/>
    <property type="evidence" value="ECO:0007669"/>
    <property type="project" value="InterPro"/>
</dbReference>
<accession>A0A6F8PSZ5</accession>
<dbReference type="RefSeq" id="WP_173270809.1">
    <property type="nucleotide sequence ID" value="NZ_AP021889.1"/>
</dbReference>
<protein>
    <submittedName>
        <fullName evidence="1">Toxin RelE</fullName>
    </submittedName>
</protein>
<dbReference type="Pfam" id="PF09907">
    <property type="entry name" value="HigB_toxin"/>
    <property type="match status" value="1"/>
</dbReference>
<keyword evidence="2" id="KW-1185">Reference proteome</keyword>
<dbReference type="GO" id="GO:0003723">
    <property type="term" value="F:RNA binding"/>
    <property type="evidence" value="ECO:0007669"/>
    <property type="project" value="InterPro"/>
</dbReference>
<dbReference type="AlphaFoldDB" id="A0A6F8PSZ5"/>
<evidence type="ECO:0000313" key="2">
    <source>
        <dbReference type="Proteomes" id="UP000501726"/>
    </source>
</evidence>